<dbReference type="InterPro" id="IPR000209">
    <property type="entry name" value="Peptidase_S8/S53_dom"/>
</dbReference>
<dbReference type="SUPFAM" id="SSF50494">
    <property type="entry name" value="Trypsin-like serine proteases"/>
    <property type="match status" value="1"/>
</dbReference>
<feature type="region of interest" description="Disordered" evidence="6">
    <location>
        <begin position="598"/>
        <end position="619"/>
    </location>
</feature>
<name>A0A4Y9LFG8_9BRAD</name>
<organism evidence="8 9">
    <name type="scientific">Bradyrhizobium niftali</name>
    <dbReference type="NCBI Taxonomy" id="2560055"/>
    <lineage>
        <taxon>Bacteria</taxon>
        <taxon>Pseudomonadati</taxon>
        <taxon>Pseudomonadota</taxon>
        <taxon>Alphaproteobacteria</taxon>
        <taxon>Hyphomicrobiales</taxon>
        <taxon>Nitrobacteraceae</taxon>
        <taxon>Bradyrhizobium</taxon>
    </lineage>
</organism>
<comment type="similarity">
    <text evidence="1 5">Belongs to the peptidase S8 family.</text>
</comment>
<comment type="caution">
    <text evidence="8">The sequence shown here is derived from an EMBL/GenBank/DDBJ whole genome shotgun (WGS) entry which is preliminary data.</text>
</comment>
<keyword evidence="3 5" id="KW-0378">Hydrolase</keyword>
<proteinExistence type="inferred from homology"/>
<dbReference type="Gene3D" id="2.40.10.10">
    <property type="entry name" value="Trypsin-like serine proteases"/>
    <property type="match status" value="1"/>
</dbReference>
<evidence type="ECO:0000256" key="6">
    <source>
        <dbReference type="SAM" id="MobiDB-lite"/>
    </source>
</evidence>
<dbReference type="OrthoDB" id="500593at2"/>
<feature type="domain" description="Peptidase S8/S53" evidence="7">
    <location>
        <begin position="168"/>
        <end position="434"/>
    </location>
</feature>
<evidence type="ECO:0000256" key="4">
    <source>
        <dbReference type="ARBA" id="ARBA00022825"/>
    </source>
</evidence>
<dbReference type="InterPro" id="IPR009003">
    <property type="entry name" value="Peptidase_S1_PA"/>
</dbReference>
<feature type="region of interest" description="Disordered" evidence="6">
    <location>
        <begin position="202"/>
        <end position="223"/>
    </location>
</feature>
<feature type="active site" description="Charge relay system" evidence="5">
    <location>
        <position position="177"/>
    </location>
</feature>
<dbReference type="InterPro" id="IPR043504">
    <property type="entry name" value="Peptidase_S1_PA_chymotrypsin"/>
</dbReference>
<evidence type="ECO:0000256" key="1">
    <source>
        <dbReference type="ARBA" id="ARBA00011073"/>
    </source>
</evidence>
<dbReference type="PROSITE" id="PS51892">
    <property type="entry name" value="SUBTILASE"/>
    <property type="match status" value="1"/>
</dbReference>
<keyword evidence="4 5" id="KW-0720">Serine protease</keyword>
<dbReference type="PANTHER" id="PTHR43806:SF11">
    <property type="entry name" value="CEREVISIN-RELATED"/>
    <property type="match status" value="1"/>
</dbReference>
<protein>
    <recommendedName>
        <fullName evidence="7">Peptidase S8/S53 domain-containing protein</fullName>
    </recommendedName>
</protein>
<reference evidence="8 9" key="1">
    <citation type="submission" date="2019-03" db="EMBL/GenBank/DDBJ databases">
        <title>Bradyrhizobium diversity isolated from nodules of Chamaecrista fasciculata.</title>
        <authorList>
            <person name="Klepa M.S."/>
            <person name="Urquiaga M.O."/>
            <person name="Hungria M."/>
            <person name="Delamuta J.R."/>
        </authorList>
    </citation>
    <scope>NUCLEOTIDE SEQUENCE [LARGE SCALE GENOMIC DNA]</scope>
    <source>
        <strain evidence="8 9">CNPSo 3448</strain>
    </source>
</reference>
<dbReference type="Pfam" id="PF00082">
    <property type="entry name" value="Peptidase_S8"/>
    <property type="match status" value="1"/>
</dbReference>
<evidence type="ECO:0000256" key="5">
    <source>
        <dbReference type="PROSITE-ProRule" id="PRU01240"/>
    </source>
</evidence>
<dbReference type="Gene3D" id="3.40.50.200">
    <property type="entry name" value="Peptidase S8/S53 domain"/>
    <property type="match status" value="1"/>
</dbReference>
<sequence length="942" mass="100517">MAAEGTSVSISETVLREIARQAHGTVDGLPMHIIRFVLEFPSAQDLAEAGVQLRSILGSGKFDLRPLDDQLPKFFVLQFPGVPRTIAPPRLFAAADFLCDKLSLVSCVPDIGSTLYAEPDARLLRDGAPESAITNAFCWSDAAAPEDMHWAPNAIKADLAWTLENGKGDGILVAQPDTGIATHPELELGMFDLERAANVLEGGSDPKDPLRAGTANPGHGTATSSVVASRVQGKIVGAAPLAKVIPIRCIEDVKIFDGAPVARAILHAVSVNADIISMSLGGIYSPSIAAALEKAVAAGCIVVVASGNCVGFVVYPASDRNSIALAGVNAGDVPWKGTSRGSAVDVSAPAENVFVARRTPEDNETGVVAGGQGTSFATALTAGAAAIWLSHFGRDRVRAEAKRRNVHVQELFRAALRRTARKPAGWNGNLYGAGIVDAQSLLQLPLAEIPSPSATAEAAASTGLSEEDRDTATVFELAASRAKLEGFDWARYGAEASFLAADERRRSDPTKAGLVESRIRPKPTSGLSASAPPVLQRVLTRLEYAPELIAPLDRQPEAKSTFRTLLSRPRIVRPGVSAESPLRGRSAQEIQDRLNRAIKKMDDRPDATPESKSRRRDLFDRSEKLLKKAEGSGGGHNLIWTERADIEALVRLTGRPALKVTDGKIDPAALAATEWEDTFKVDPKGLQTLFERVGRVDLDGEHVGTGFVVGEGLIMTNRHVAEAIADEIRGRGPSTWIVQDNASINFDDRGLGSAKKFRIKSLVFAGSETIGREVNFGHLDMALFEVETSNGSSSFPTKMSQVGDRDVGESKVELIVVGYPARPDISALEDPETHQVRDDIAKRLGEIFGLDYGRKYLAPGRIEDVAGSLGDDQSHRWVFSHDSTTLAGCSGSCVSQLIDFFPILGLHFAGRNLTANYAHSLAAVRASGQVPAAILERLGWTA</sequence>
<keyword evidence="2 5" id="KW-0645">Protease</keyword>
<dbReference type="SUPFAM" id="SSF52743">
    <property type="entry name" value="Subtilisin-like"/>
    <property type="match status" value="1"/>
</dbReference>
<dbReference type="EMBL" id="SPQT01000029">
    <property type="protein sequence ID" value="TFV41397.1"/>
    <property type="molecule type" value="Genomic_DNA"/>
</dbReference>
<feature type="active site" description="Charge relay system" evidence="5">
    <location>
        <position position="219"/>
    </location>
</feature>
<accession>A0A4Y9LFG8</accession>
<dbReference type="InterPro" id="IPR036852">
    <property type="entry name" value="Peptidase_S8/S53_dom_sf"/>
</dbReference>
<evidence type="ECO:0000259" key="7">
    <source>
        <dbReference type="Pfam" id="PF00082"/>
    </source>
</evidence>
<evidence type="ECO:0000256" key="2">
    <source>
        <dbReference type="ARBA" id="ARBA00022670"/>
    </source>
</evidence>
<evidence type="ECO:0000256" key="3">
    <source>
        <dbReference type="ARBA" id="ARBA00022801"/>
    </source>
</evidence>
<dbReference type="PANTHER" id="PTHR43806">
    <property type="entry name" value="PEPTIDASE S8"/>
    <property type="match status" value="1"/>
</dbReference>
<dbReference type="PRINTS" id="PR00723">
    <property type="entry name" value="SUBTILISIN"/>
</dbReference>
<feature type="active site" description="Charge relay system" evidence="5">
    <location>
        <position position="375"/>
    </location>
</feature>
<dbReference type="GO" id="GO:0004252">
    <property type="term" value="F:serine-type endopeptidase activity"/>
    <property type="evidence" value="ECO:0007669"/>
    <property type="project" value="UniProtKB-UniRule"/>
</dbReference>
<dbReference type="Pfam" id="PF13365">
    <property type="entry name" value="Trypsin_2"/>
    <property type="match status" value="1"/>
</dbReference>
<dbReference type="CDD" id="cd00306">
    <property type="entry name" value="Peptidases_S8_S53"/>
    <property type="match status" value="1"/>
</dbReference>
<dbReference type="GO" id="GO:0006508">
    <property type="term" value="P:proteolysis"/>
    <property type="evidence" value="ECO:0007669"/>
    <property type="project" value="UniProtKB-KW"/>
</dbReference>
<dbReference type="Proteomes" id="UP000297966">
    <property type="component" value="Unassembled WGS sequence"/>
</dbReference>
<keyword evidence="9" id="KW-1185">Reference proteome</keyword>
<dbReference type="InterPro" id="IPR050131">
    <property type="entry name" value="Peptidase_S8_subtilisin-like"/>
</dbReference>
<dbReference type="AlphaFoldDB" id="A0A4Y9LFG8"/>
<evidence type="ECO:0000313" key="9">
    <source>
        <dbReference type="Proteomes" id="UP000297966"/>
    </source>
</evidence>
<evidence type="ECO:0000313" key="8">
    <source>
        <dbReference type="EMBL" id="TFV41397.1"/>
    </source>
</evidence>
<dbReference type="RefSeq" id="WP_135178221.1">
    <property type="nucleotide sequence ID" value="NZ_JBIYER010000001.1"/>
</dbReference>
<gene>
    <name evidence="8" type="ORF">E4K65_36570</name>
</gene>
<dbReference type="InterPro" id="IPR015500">
    <property type="entry name" value="Peptidase_S8_subtilisin-rel"/>
</dbReference>